<name>A0A9X1VEP3_9BACL</name>
<dbReference type="RefSeq" id="WP_241716480.1">
    <property type="nucleotide sequence ID" value="NZ_JALBUF010000019.1"/>
</dbReference>
<protein>
    <submittedName>
        <fullName evidence="1">Uncharacterized protein</fullName>
    </submittedName>
</protein>
<sequence length="81" mass="9854">MIMGIPESQKYLDAVEHCMVERMYLNRDIVRTHMNQDTEYIQHLFVEDGDVIFHDDPMRLATTFAHRWHLIESKPRFIHRQ</sequence>
<proteinExistence type="predicted"/>
<dbReference type="Proteomes" id="UP001139263">
    <property type="component" value="Unassembled WGS sequence"/>
</dbReference>
<keyword evidence="2" id="KW-1185">Reference proteome</keyword>
<dbReference type="AlphaFoldDB" id="A0A9X1VEP3"/>
<organism evidence="1 2">
    <name type="scientific">Sulfoacidibacillus ferrooxidans</name>
    <dbReference type="NCBI Taxonomy" id="2005001"/>
    <lineage>
        <taxon>Bacteria</taxon>
        <taxon>Bacillati</taxon>
        <taxon>Bacillota</taxon>
        <taxon>Bacilli</taxon>
        <taxon>Bacillales</taxon>
        <taxon>Alicyclobacillaceae</taxon>
        <taxon>Sulfoacidibacillus</taxon>
    </lineage>
</organism>
<dbReference type="EMBL" id="JALBUF010000019">
    <property type="protein sequence ID" value="MCI0184642.1"/>
    <property type="molecule type" value="Genomic_DNA"/>
</dbReference>
<reference evidence="1" key="1">
    <citation type="submission" date="2022-03" db="EMBL/GenBank/DDBJ databases">
        <title>Draft Genome Sequence of Firmicute Strain S0AB, a Heterotrophic Iron/Sulfur-Oxidizing Extreme Acidophile.</title>
        <authorList>
            <person name="Vergara E."/>
            <person name="Pakostova E."/>
            <person name="Johnson D.B."/>
            <person name="Holmes D.S."/>
        </authorList>
    </citation>
    <scope>NUCLEOTIDE SEQUENCE</scope>
    <source>
        <strain evidence="1">S0AB</strain>
    </source>
</reference>
<comment type="caution">
    <text evidence="1">The sequence shown here is derived from an EMBL/GenBank/DDBJ whole genome shotgun (WGS) entry which is preliminary data.</text>
</comment>
<evidence type="ECO:0000313" key="2">
    <source>
        <dbReference type="Proteomes" id="UP001139263"/>
    </source>
</evidence>
<evidence type="ECO:0000313" key="1">
    <source>
        <dbReference type="EMBL" id="MCI0184642.1"/>
    </source>
</evidence>
<accession>A0A9X1VEP3</accession>
<gene>
    <name evidence="1" type="ORF">MM817_02939</name>
</gene>